<keyword evidence="6" id="KW-0067">ATP-binding</keyword>
<evidence type="ECO:0000256" key="10">
    <source>
        <dbReference type="SAM" id="Phobius"/>
    </source>
</evidence>
<gene>
    <name evidence="13" type="ORF">NIES1031_14655</name>
</gene>
<dbReference type="GO" id="GO:0005886">
    <property type="term" value="C:plasma membrane"/>
    <property type="evidence" value="ECO:0007669"/>
    <property type="project" value="UniProtKB-ARBA"/>
</dbReference>
<keyword evidence="14" id="KW-1185">Reference proteome</keyword>
<dbReference type="FunFam" id="3.40.50.300:FF:000527">
    <property type="entry name" value="Tyrosine-protein kinase etk"/>
    <property type="match status" value="1"/>
</dbReference>
<dbReference type="STRING" id="247279.NIES1031_14655"/>
<dbReference type="InterPro" id="IPR032807">
    <property type="entry name" value="GNVR"/>
</dbReference>
<dbReference type="InterPro" id="IPR005702">
    <property type="entry name" value="Wzc-like_C"/>
</dbReference>
<dbReference type="CDD" id="cd05387">
    <property type="entry name" value="BY-kinase"/>
    <property type="match status" value="1"/>
</dbReference>
<dbReference type="Proteomes" id="UP000185984">
    <property type="component" value="Unassembled WGS sequence"/>
</dbReference>
<dbReference type="InterPro" id="IPR050445">
    <property type="entry name" value="Bact_polysacc_biosynth/exp"/>
</dbReference>
<dbReference type="InterPro" id="IPR027417">
    <property type="entry name" value="P-loop_NTPase"/>
</dbReference>
<organism evidence="13 14">
    <name type="scientific">Chroogloeocystis siderophila 5.2 s.c.1</name>
    <dbReference type="NCBI Taxonomy" id="247279"/>
    <lineage>
        <taxon>Bacteria</taxon>
        <taxon>Bacillati</taxon>
        <taxon>Cyanobacteriota</taxon>
        <taxon>Cyanophyceae</taxon>
        <taxon>Oscillatoriophycideae</taxon>
        <taxon>Chroococcales</taxon>
        <taxon>Chroococcaceae</taxon>
        <taxon>Chroogloeocystis</taxon>
    </lineage>
</organism>
<dbReference type="AlphaFoldDB" id="A0A1U7HNE5"/>
<dbReference type="InterPro" id="IPR025669">
    <property type="entry name" value="AAA_dom"/>
</dbReference>
<dbReference type="SUPFAM" id="SSF52540">
    <property type="entry name" value="P-loop containing nucleoside triphosphate hydrolases"/>
    <property type="match status" value="1"/>
</dbReference>
<feature type="coiled-coil region" evidence="9">
    <location>
        <begin position="331"/>
        <end position="403"/>
    </location>
</feature>
<reference evidence="13 14" key="1">
    <citation type="submission" date="2016-11" db="EMBL/GenBank/DDBJ databases">
        <title>Draft Genome Sequences of Nine Cyanobacterial Strains from Diverse Habitats.</title>
        <authorList>
            <person name="Zhu T."/>
            <person name="Hou S."/>
            <person name="Lu X."/>
            <person name="Hess W.R."/>
        </authorList>
    </citation>
    <scope>NUCLEOTIDE SEQUENCE [LARGE SCALE GENOMIC DNA]</scope>
    <source>
        <strain evidence="13 14">5.2 s.c.1</strain>
    </source>
</reference>
<evidence type="ECO:0000313" key="14">
    <source>
        <dbReference type="Proteomes" id="UP000185984"/>
    </source>
</evidence>
<evidence type="ECO:0000256" key="4">
    <source>
        <dbReference type="ARBA" id="ARBA00022741"/>
    </source>
</evidence>
<evidence type="ECO:0000256" key="2">
    <source>
        <dbReference type="ARBA" id="ARBA00011903"/>
    </source>
</evidence>
<evidence type="ECO:0000256" key="3">
    <source>
        <dbReference type="ARBA" id="ARBA00022679"/>
    </source>
</evidence>
<keyword evidence="10" id="KW-0812">Transmembrane</keyword>
<dbReference type="PANTHER" id="PTHR32309">
    <property type="entry name" value="TYROSINE-PROTEIN KINASE"/>
    <property type="match status" value="1"/>
</dbReference>
<feature type="coiled-coil region" evidence="9">
    <location>
        <begin position="217"/>
        <end position="244"/>
    </location>
</feature>
<dbReference type="PANTHER" id="PTHR32309:SF13">
    <property type="entry name" value="FERRIC ENTEROBACTIN TRANSPORT PROTEIN FEPE"/>
    <property type="match status" value="1"/>
</dbReference>
<keyword evidence="5" id="KW-0418">Kinase</keyword>
<feature type="domain" description="Tyrosine-protein kinase G-rich" evidence="12">
    <location>
        <begin position="372"/>
        <end position="448"/>
    </location>
</feature>
<protein>
    <recommendedName>
        <fullName evidence="2">non-specific protein-tyrosine kinase</fullName>
        <ecNumber evidence="2">2.7.10.2</ecNumber>
    </recommendedName>
</protein>
<evidence type="ECO:0000259" key="12">
    <source>
        <dbReference type="Pfam" id="PF13807"/>
    </source>
</evidence>
<evidence type="ECO:0000256" key="5">
    <source>
        <dbReference type="ARBA" id="ARBA00022777"/>
    </source>
</evidence>
<proteinExistence type="inferred from homology"/>
<comment type="caution">
    <text evidence="13">The sequence shown here is derived from an EMBL/GenBank/DDBJ whole genome shotgun (WGS) entry which is preliminary data.</text>
</comment>
<keyword evidence="9" id="KW-0175">Coiled coil</keyword>
<keyword evidence="3" id="KW-0808">Transferase</keyword>
<sequence>MMESREASTGFQQYWLMLKRRWIPASIAFSTIFALTAAGLLTRQPTYVAEGKLQFRRTSPTSSLTGLGTEIGQLEPLQYQNSPLDTEAEVMRSAPITTNTISRLNLTDQNGRLLSPNQFLRQLTVRTIAGTDVLQVTYKDRNPEQAAAVVNTLMTSYLENNIVNNRSAAAVARKFIEEQLPQAKATLQERESALRAFREQNNIVSLPEEKRTAVDTGADIQREINAIQTQLADARAQSALLQKQLGRGLEQASTATAASQLPGVQELLAEIQRVESQLAIDRGRFQADHPTVAALETRKAELERLLQQRVEGNFGRNQSPNLRGLQLSAYEQELTQDLARSEARRLGLESQLAALSNLQTAYTQKLNSIPRLEQQQADLERERDTAQATYNLLQQRYQEARIAENQNASNASIISAAFVPPEPAGSRQLSILAALLMGGFAAAATIYILEARDKSLKTVDEAKRVFGLPLLGIIPAFKKSEKPVVRQGDLERTIPDVVVWNAPRSPFSAVYRMLQANLKFLSSDKELKIIVISSAVPKEGKSTVAANLAATMAQSGRRVLLVDADMHRPVQHSIWETTNQAGLSNLLVGQAEFQTAIKSAIPNLDILPAGVTPPNPIALIDSQKMAALMTRFTKDYDFTIIDTPAINVDAEAPILGKMADGVLLVVRPGVSDANNAALAKQFLQQSNQNILGLVVNGVVPENEPQSYYYFSQEYNTANANSAPTAVQPKAKK</sequence>
<accession>A0A1U7HNE5</accession>
<feature type="transmembrane region" description="Helical" evidence="10">
    <location>
        <begin position="21"/>
        <end position="41"/>
    </location>
</feature>
<comment type="catalytic activity">
    <reaction evidence="8">
        <text>L-tyrosyl-[protein] + ATP = O-phospho-L-tyrosyl-[protein] + ADP + H(+)</text>
        <dbReference type="Rhea" id="RHEA:10596"/>
        <dbReference type="Rhea" id="RHEA-COMP:10136"/>
        <dbReference type="Rhea" id="RHEA-COMP:20101"/>
        <dbReference type="ChEBI" id="CHEBI:15378"/>
        <dbReference type="ChEBI" id="CHEBI:30616"/>
        <dbReference type="ChEBI" id="CHEBI:46858"/>
        <dbReference type="ChEBI" id="CHEBI:61978"/>
        <dbReference type="ChEBI" id="CHEBI:456216"/>
        <dbReference type="EC" id="2.7.10.2"/>
    </reaction>
</comment>
<evidence type="ECO:0000256" key="1">
    <source>
        <dbReference type="ARBA" id="ARBA00007316"/>
    </source>
</evidence>
<evidence type="ECO:0000256" key="8">
    <source>
        <dbReference type="ARBA" id="ARBA00051245"/>
    </source>
</evidence>
<dbReference type="GO" id="GO:0004715">
    <property type="term" value="F:non-membrane spanning protein tyrosine kinase activity"/>
    <property type="evidence" value="ECO:0007669"/>
    <property type="project" value="UniProtKB-EC"/>
</dbReference>
<keyword evidence="10" id="KW-0472">Membrane</keyword>
<dbReference type="EC" id="2.7.10.2" evidence="2"/>
<evidence type="ECO:0000256" key="9">
    <source>
        <dbReference type="SAM" id="Coils"/>
    </source>
</evidence>
<evidence type="ECO:0000256" key="7">
    <source>
        <dbReference type="ARBA" id="ARBA00023137"/>
    </source>
</evidence>
<dbReference type="GO" id="GO:0042802">
    <property type="term" value="F:identical protein binding"/>
    <property type="evidence" value="ECO:0007669"/>
    <property type="project" value="UniProtKB-ARBA"/>
</dbReference>
<evidence type="ECO:0000259" key="11">
    <source>
        <dbReference type="Pfam" id="PF13614"/>
    </source>
</evidence>
<name>A0A1U7HNE5_9CHRO</name>
<evidence type="ECO:0000313" key="13">
    <source>
        <dbReference type="EMBL" id="OKH25081.1"/>
    </source>
</evidence>
<dbReference type="Pfam" id="PF13807">
    <property type="entry name" value="GNVR"/>
    <property type="match status" value="1"/>
</dbReference>
<evidence type="ECO:0000256" key="6">
    <source>
        <dbReference type="ARBA" id="ARBA00022840"/>
    </source>
</evidence>
<keyword evidence="10" id="KW-1133">Transmembrane helix</keyword>
<dbReference type="NCBIfam" id="TIGR01007">
    <property type="entry name" value="eps_fam"/>
    <property type="match status" value="1"/>
</dbReference>
<feature type="domain" description="AAA" evidence="11">
    <location>
        <begin position="528"/>
        <end position="645"/>
    </location>
</feature>
<keyword evidence="4" id="KW-0547">Nucleotide-binding</keyword>
<comment type="similarity">
    <text evidence="1">Belongs to the CpsD/CapB family.</text>
</comment>
<dbReference type="Gene3D" id="3.40.50.300">
    <property type="entry name" value="P-loop containing nucleotide triphosphate hydrolases"/>
    <property type="match status" value="1"/>
</dbReference>
<dbReference type="EMBL" id="MRCC01000011">
    <property type="protein sequence ID" value="OKH25081.1"/>
    <property type="molecule type" value="Genomic_DNA"/>
</dbReference>
<dbReference type="Pfam" id="PF13614">
    <property type="entry name" value="AAA_31"/>
    <property type="match status" value="1"/>
</dbReference>
<keyword evidence="7" id="KW-0829">Tyrosine-protein kinase</keyword>
<dbReference type="GO" id="GO:0005524">
    <property type="term" value="F:ATP binding"/>
    <property type="evidence" value="ECO:0007669"/>
    <property type="project" value="UniProtKB-KW"/>
</dbReference>